<dbReference type="AlphaFoldDB" id="A0A2P2J2I0"/>
<proteinExistence type="predicted"/>
<evidence type="ECO:0000313" key="1">
    <source>
        <dbReference type="EMBL" id="MBW87678.1"/>
    </source>
</evidence>
<accession>A0A2P2J2I0</accession>
<name>A0A2P2J2I0_RHIMU</name>
<sequence>MIDLEKSQPIISRLQQRVCQLMFTSPRWGP</sequence>
<reference evidence="1" key="1">
    <citation type="submission" date="2018-02" db="EMBL/GenBank/DDBJ databases">
        <title>Rhizophora mucronata_Transcriptome.</title>
        <authorList>
            <person name="Meera S.P."/>
            <person name="Sreeshan A."/>
            <person name="Augustine A."/>
        </authorList>
    </citation>
    <scope>NUCLEOTIDE SEQUENCE</scope>
    <source>
        <tissue evidence="1">Leaf</tissue>
    </source>
</reference>
<organism evidence="1">
    <name type="scientific">Rhizophora mucronata</name>
    <name type="common">Asiatic mangrove</name>
    <dbReference type="NCBI Taxonomy" id="61149"/>
    <lineage>
        <taxon>Eukaryota</taxon>
        <taxon>Viridiplantae</taxon>
        <taxon>Streptophyta</taxon>
        <taxon>Embryophyta</taxon>
        <taxon>Tracheophyta</taxon>
        <taxon>Spermatophyta</taxon>
        <taxon>Magnoliopsida</taxon>
        <taxon>eudicotyledons</taxon>
        <taxon>Gunneridae</taxon>
        <taxon>Pentapetalae</taxon>
        <taxon>rosids</taxon>
        <taxon>fabids</taxon>
        <taxon>Malpighiales</taxon>
        <taxon>Rhizophoraceae</taxon>
        <taxon>Rhizophora</taxon>
    </lineage>
</organism>
<protein>
    <submittedName>
        <fullName evidence="1">Uncharacterized protein</fullName>
    </submittedName>
</protein>
<dbReference type="EMBL" id="GGEC01007195">
    <property type="protein sequence ID" value="MBW87678.1"/>
    <property type="molecule type" value="Transcribed_RNA"/>
</dbReference>